<feature type="transmembrane region" description="Helical" evidence="5">
    <location>
        <begin position="303"/>
        <end position="331"/>
    </location>
</feature>
<dbReference type="Pfam" id="PF12698">
    <property type="entry name" value="ABC2_membrane_3"/>
    <property type="match status" value="1"/>
</dbReference>
<dbReference type="Proteomes" id="UP000551501">
    <property type="component" value="Unassembled WGS sequence"/>
</dbReference>
<reference evidence="7 8" key="1">
    <citation type="submission" date="2020-08" db="EMBL/GenBank/DDBJ databases">
        <title>Sequencing the genomes of 1000 actinobacteria strains.</title>
        <authorList>
            <person name="Klenk H.-P."/>
        </authorList>
    </citation>
    <scope>NUCLEOTIDE SEQUENCE [LARGE SCALE GENOMIC DNA]</scope>
    <source>
        <strain evidence="7 8">DSM 45298</strain>
    </source>
</reference>
<feature type="transmembrane region" description="Helical" evidence="5">
    <location>
        <begin position="351"/>
        <end position="372"/>
    </location>
</feature>
<dbReference type="EMBL" id="JACIFP010000001">
    <property type="protein sequence ID" value="MBB4133893.1"/>
    <property type="molecule type" value="Genomic_DNA"/>
</dbReference>
<evidence type="ECO:0000313" key="8">
    <source>
        <dbReference type="Proteomes" id="UP000551501"/>
    </source>
</evidence>
<feature type="transmembrane region" description="Helical" evidence="5">
    <location>
        <begin position="269"/>
        <end position="291"/>
    </location>
</feature>
<accession>A0A840EUC3</accession>
<proteinExistence type="predicted"/>
<organism evidence="7 8">
    <name type="scientific">Gordonia humi</name>
    <dbReference type="NCBI Taxonomy" id="686429"/>
    <lineage>
        <taxon>Bacteria</taxon>
        <taxon>Bacillati</taxon>
        <taxon>Actinomycetota</taxon>
        <taxon>Actinomycetes</taxon>
        <taxon>Mycobacteriales</taxon>
        <taxon>Gordoniaceae</taxon>
        <taxon>Gordonia</taxon>
    </lineage>
</organism>
<evidence type="ECO:0000259" key="6">
    <source>
        <dbReference type="Pfam" id="PF12698"/>
    </source>
</evidence>
<evidence type="ECO:0000313" key="7">
    <source>
        <dbReference type="EMBL" id="MBB4133893.1"/>
    </source>
</evidence>
<keyword evidence="2 5" id="KW-0812">Transmembrane</keyword>
<dbReference type="AlphaFoldDB" id="A0A840EUC3"/>
<dbReference type="GO" id="GO:0140359">
    <property type="term" value="F:ABC-type transporter activity"/>
    <property type="evidence" value="ECO:0007669"/>
    <property type="project" value="InterPro"/>
</dbReference>
<sequence>MSTPEPASAWTSVRLIAAREITTRVRTRSFVVTNVIMLLVAIVGCIVAAQFVGDDGPKTETVATQGVSPGAKASITATGEQLGVTLKLTDSADARTQAADGSVKAAVVAEPGGGFRVYSEDELDSDLEAAIKGGISSAAVDAALQKAGTDPATLQQNTSVTVERTKKVADDQGQRLALSYVGTLLMFMMVFGGGMAVAVGVVEEKVSRIVEILLATVKPGHLLWGKILGIGIVQMASTLLFAAAGFITATATGLLTIPSVAGAMLGVSIVWLILGFLFFAALYAATGAMVSRQEEINSASWPLMIIAMATLYAGIFGITSPGSSLMSVLAWIPPFSSTVIPMRVATDESSWFEVAGSCVVMAVVTAIAVWVAGRIYRRSVLLTGARVPWKTALGK</sequence>
<evidence type="ECO:0000256" key="1">
    <source>
        <dbReference type="ARBA" id="ARBA00004141"/>
    </source>
</evidence>
<dbReference type="PANTHER" id="PTHR43471:SF3">
    <property type="entry name" value="ABC TRANSPORTER PERMEASE PROTEIN NATB"/>
    <property type="match status" value="1"/>
</dbReference>
<evidence type="ECO:0000256" key="2">
    <source>
        <dbReference type="ARBA" id="ARBA00022692"/>
    </source>
</evidence>
<keyword evidence="4 5" id="KW-0472">Membrane</keyword>
<keyword evidence="3 5" id="KW-1133">Transmembrane helix</keyword>
<dbReference type="InterPro" id="IPR013525">
    <property type="entry name" value="ABC2_TM"/>
</dbReference>
<name>A0A840EUC3_9ACTN</name>
<feature type="transmembrane region" description="Helical" evidence="5">
    <location>
        <begin position="223"/>
        <end position="249"/>
    </location>
</feature>
<evidence type="ECO:0000256" key="3">
    <source>
        <dbReference type="ARBA" id="ARBA00022989"/>
    </source>
</evidence>
<dbReference type="PANTHER" id="PTHR43471">
    <property type="entry name" value="ABC TRANSPORTER PERMEASE"/>
    <property type="match status" value="1"/>
</dbReference>
<evidence type="ECO:0000256" key="5">
    <source>
        <dbReference type="SAM" id="Phobius"/>
    </source>
</evidence>
<feature type="domain" description="ABC-2 type transporter transmembrane" evidence="6">
    <location>
        <begin position="29"/>
        <end position="372"/>
    </location>
</feature>
<dbReference type="RefSeq" id="WP_183369039.1">
    <property type="nucleotide sequence ID" value="NZ_BAABHL010000021.1"/>
</dbReference>
<comment type="subcellular location">
    <subcellularLocation>
        <location evidence="1">Membrane</location>
        <topology evidence="1">Multi-pass membrane protein</topology>
    </subcellularLocation>
</comment>
<evidence type="ECO:0000256" key="4">
    <source>
        <dbReference type="ARBA" id="ARBA00023136"/>
    </source>
</evidence>
<feature type="transmembrane region" description="Helical" evidence="5">
    <location>
        <begin position="177"/>
        <end position="202"/>
    </location>
</feature>
<dbReference type="GO" id="GO:0016020">
    <property type="term" value="C:membrane"/>
    <property type="evidence" value="ECO:0007669"/>
    <property type="project" value="UniProtKB-SubCell"/>
</dbReference>
<keyword evidence="8" id="KW-1185">Reference proteome</keyword>
<feature type="transmembrane region" description="Helical" evidence="5">
    <location>
        <begin position="29"/>
        <end position="52"/>
    </location>
</feature>
<comment type="caution">
    <text evidence="7">The sequence shown here is derived from an EMBL/GenBank/DDBJ whole genome shotgun (WGS) entry which is preliminary data.</text>
</comment>
<gene>
    <name evidence="7" type="ORF">BKA16_000445</name>
</gene>
<protein>
    <submittedName>
        <fullName evidence="7">ABC-2 type transport system permease protein</fullName>
    </submittedName>
</protein>